<accession>A0ABQ8VKW6</accession>
<organism evidence="1 2">
    <name type="scientific">Lentinula lateritia</name>
    <dbReference type="NCBI Taxonomy" id="40482"/>
    <lineage>
        <taxon>Eukaryota</taxon>
        <taxon>Fungi</taxon>
        <taxon>Dikarya</taxon>
        <taxon>Basidiomycota</taxon>
        <taxon>Agaricomycotina</taxon>
        <taxon>Agaricomycetes</taxon>
        <taxon>Agaricomycetidae</taxon>
        <taxon>Agaricales</taxon>
        <taxon>Marasmiineae</taxon>
        <taxon>Omphalotaceae</taxon>
        <taxon>Lentinula</taxon>
    </lineage>
</organism>
<evidence type="ECO:0000313" key="2">
    <source>
        <dbReference type="Proteomes" id="UP001150217"/>
    </source>
</evidence>
<sequence length="55" mass="6635">MQLIKNAFFHKHPLALALRGFFEIIIRYYTSDLAYNFIHLWIEHRVPEGIPSRLH</sequence>
<proteinExistence type="predicted"/>
<name>A0ABQ8VKW6_9AGAR</name>
<reference evidence="1" key="1">
    <citation type="submission" date="2022-08" db="EMBL/GenBank/DDBJ databases">
        <title>A Global Phylogenomic Analysis of the Shiitake Genus Lentinula.</title>
        <authorList>
            <consortium name="DOE Joint Genome Institute"/>
            <person name="Sierra-Patev S."/>
            <person name="Min B."/>
            <person name="Naranjo-Ortiz M."/>
            <person name="Looney B."/>
            <person name="Konkel Z."/>
            <person name="Slot J.C."/>
            <person name="Sakamoto Y."/>
            <person name="Steenwyk J.L."/>
            <person name="Rokas A."/>
            <person name="Carro J."/>
            <person name="Camarero S."/>
            <person name="Ferreira P."/>
            <person name="Molpeceres G."/>
            <person name="Ruiz-Duenas F.J."/>
            <person name="Serrano A."/>
            <person name="Henrissat B."/>
            <person name="Drula E."/>
            <person name="Hughes K.W."/>
            <person name="Mata J.L."/>
            <person name="Ishikawa N.K."/>
            <person name="Vargas-Isla R."/>
            <person name="Ushijima S."/>
            <person name="Smith C.A."/>
            <person name="Ahrendt S."/>
            <person name="Andreopoulos W."/>
            <person name="He G."/>
            <person name="Labutti K."/>
            <person name="Lipzen A."/>
            <person name="Ng V."/>
            <person name="Riley R."/>
            <person name="Sandor L."/>
            <person name="Barry K."/>
            <person name="Martinez A.T."/>
            <person name="Xiao Y."/>
            <person name="Gibbons J.G."/>
            <person name="Terashima K."/>
            <person name="Grigoriev I.V."/>
            <person name="Hibbett D.S."/>
        </authorList>
    </citation>
    <scope>NUCLEOTIDE SEQUENCE</scope>
    <source>
        <strain evidence="1">RHP3577 ss4</strain>
    </source>
</reference>
<comment type="caution">
    <text evidence="1">The sequence shown here is derived from an EMBL/GenBank/DDBJ whole genome shotgun (WGS) entry which is preliminary data.</text>
</comment>
<keyword evidence="2" id="KW-1185">Reference proteome</keyword>
<gene>
    <name evidence="1" type="ORF">C8R41DRAFT_243282</name>
</gene>
<protein>
    <submittedName>
        <fullName evidence="1">Uncharacterized protein</fullName>
    </submittedName>
</protein>
<dbReference type="EMBL" id="JANVFT010000024">
    <property type="protein sequence ID" value="KAJ4497023.1"/>
    <property type="molecule type" value="Genomic_DNA"/>
</dbReference>
<dbReference type="Proteomes" id="UP001150217">
    <property type="component" value="Unassembled WGS sequence"/>
</dbReference>
<evidence type="ECO:0000313" key="1">
    <source>
        <dbReference type="EMBL" id="KAJ4497023.1"/>
    </source>
</evidence>